<proteinExistence type="inferred from homology"/>
<accession>A0A0I9N624</accession>
<dbReference type="HAMAP" id="MF_00055">
    <property type="entry name" value="MEMO1"/>
    <property type="match status" value="1"/>
</dbReference>
<dbReference type="OMA" id="EQEAQYG"/>
<dbReference type="WormBase" id="Bm2646">
    <property type="protein sequence ID" value="BM45647"/>
    <property type="gene ID" value="WBGene00222907"/>
    <property type="gene designation" value="Bma-memo-1"/>
</dbReference>
<dbReference type="CDD" id="cd07361">
    <property type="entry name" value="MEMO_like"/>
    <property type="match status" value="1"/>
</dbReference>
<dbReference type="Gene3D" id="3.40.830.10">
    <property type="entry name" value="LigB-like"/>
    <property type="match status" value="1"/>
</dbReference>
<dbReference type="InterPro" id="IPR002737">
    <property type="entry name" value="MEMO1_fam"/>
</dbReference>
<reference evidence="2" key="1">
    <citation type="journal article" date="2007" name="Science">
        <title>Draft genome of the filarial nematode parasite Brugia malayi.</title>
        <authorList>
            <person name="Ghedin E."/>
            <person name="Wang S."/>
            <person name="Spiro D."/>
            <person name="Caler E."/>
            <person name="Zhao Q."/>
            <person name="Crabtree J."/>
            <person name="Allen J.E."/>
            <person name="Delcher A.L."/>
            <person name="Guiliano D.B."/>
            <person name="Miranda-Saavedra D."/>
            <person name="Angiuoli S.V."/>
            <person name="Creasy T."/>
            <person name="Amedeo P."/>
            <person name="Haas B."/>
            <person name="El-Sayed N.M."/>
            <person name="Wortman J.R."/>
            <person name="Feldblyum T."/>
            <person name="Tallon L."/>
            <person name="Schatz M."/>
            <person name="Shumway M."/>
            <person name="Koo H."/>
            <person name="Salzberg S.L."/>
            <person name="Schobel S."/>
            <person name="Pertea M."/>
            <person name="Pop M."/>
            <person name="White O."/>
            <person name="Barton G.J."/>
            <person name="Carlow C.K."/>
            <person name="Crawford M.J."/>
            <person name="Daub J."/>
            <person name="Dimmic M.W."/>
            <person name="Estes C.F."/>
            <person name="Foster J.M."/>
            <person name="Ganatra M."/>
            <person name="Gregory W.F."/>
            <person name="Johnson N.M."/>
            <person name="Jin J."/>
            <person name="Komuniecki R."/>
            <person name="Korf I."/>
            <person name="Kumar S."/>
            <person name="Laney S."/>
            <person name="Li B.W."/>
            <person name="Li W."/>
            <person name="Lindblom T.H."/>
            <person name="Lustigman S."/>
            <person name="Ma D."/>
            <person name="Maina C.V."/>
            <person name="Martin D.M."/>
            <person name="McCarter J.P."/>
            <person name="McReynolds L."/>
            <person name="Mitreva M."/>
            <person name="Nutman T.B."/>
            <person name="Parkinson J."/>
            <person name="Peregrin-Alvarez J.M."/>
            <person name="Poole C."/>
            <person name="Ren Q."/>
            <person name="Saunders L."/>
            <person name="Sluder A.E."/>
            <person name="Smith K."/>
            <person name="Stanke M."/>
            <person name="Unnasch T.R."/>
            <person name="Ware J."/>
            <person name="Wei A.D."/>
            <person name="Weil G."/>
            <person name="Williams D.J."/>
            <person name="Zhang Y."/>
            <person name="Williams S.A."/>
            <person name="Fraser-Liggett C."/>
            <person name="Slatko B."/>
            <person name="Blaxter M.L."/>
            <person name="Scott A.L."/>
        </authorList>
    </citation>
    <scope>NUCLEOTIDE SEQUENCE</scope>
    <source>
        <strain evidence="2">FR3</strain>
    </source>
</reference>
<dbReference type="Pfam" id="PF01875">
    <property type="entry name" value="Memo"/>
    <property type="match status" value="1"/>
</dbReference>
<gene>
    <name evidence="3" type="primary">bma-memo-1</name>
    <name evidence="2" type="synonym">Bma-tag-253</name>
    <name evidence="3" type="ORF">Bm2646</name>
    <name evidence="2" type="ORF">BM_Bm2646</name>
</gene>
<dbReference type="AlphaFoldDB" id="A0A0I9N624"/>
<comment type="similarity">
    <text evidence="1">Belongs to the MEMO1 family.</text>
</comment>
<evidence type="ECO:0000313" key="2">
    <source>
        <dbReference type="EMBL" id="CTP81446.1"/>
    </source>
</evidence>
<protein>
    <submittedName>
        <fullName evidence="2">BMA-TAG-253</fullName>
    </submittedName>
</protein>
<evidence type="ECO:0000256" key="1">
    <source>
        <dbReference type="ARBA" id="ARBA00006315"/>
    </source>
</evidence>
<evidence type="ECO:0000313" key="3">
    <source>
        <dbReference type="WormBase" id="Bm2646"/>
    </source>
</evidence>
<name>A0A0I9N624_BRUMA</name>
<organism evidence="2">
    <name type="scientific">Brugia malayi</name>
    <name type="common">Filarial nematode worm</name>
    <dbReference type="NCBI Taxonomy" id="6279"/>
    <lineage>
        <taxon>Eukaryota</taxon>
        <taxon>Metazoa</taxon>
        <taxon>Ecdysozoa</taxon>
        <taxon>Nematoda</taxon>
        <taxon>Chromadorea</taxon>
        <taxon>Rhabditida</taxon>
        <taxon>Spirurina</taxon>
        <taxon>Spiruromorpha</taxon>
        <taxon>Filarioidea</taxon>
        <taxon>Onchocercidae</taxon>
        <taxon>Brugia</taxon>
    </lineage>
</organism>
<dbReference type="NCBIfam" id="TIGR04336">
    <property type="entry name" value="AmmeMemoSam_B"/>
    <property type="match status" value="1"/>
</dbReference>
<dbReference type="PANTHER" id="PTHR11060:SF0">
    <property type="entry name" value="PROTEIN MEMO1"/>
    <property type="match status" value="1"/>
</dbReference>
<dbReference type="EMBL" id="LN857000">
    <property type="protein sequence ID" value="CTP81446.1"/>
    <property type="molecule type" value="Genomic_DNA"/>
</dbReference>
<sequence>MFCHINTSNYYLFTALEYVKTVSFERMTSVGCAVRNASHAGSWYTDDPRKLHRELTEWLSAAGSRHPQSARAIISPHAGYSYSGRVAAFAFKQIIPETVSIIFVLGPSHVMSLDTCALSTCSRYRTPIGDLQIDQRTNMELKETGAFSLMDLRSEEAEHSIEMQLPYIAKIMEKKSMNSYSIVPVLVGSLSPSKQASYGKIFSKYLSDPKIVFVVSSDFCHWGNRFHFMPYDNSTGVPIYEQIAAMDKQGMDAISSLNPAVFGEYLKRTQNTICGRNPISVILHAAEYFRQMNNHFAEFIFLKYAQSNQSRNLNDSSVSYAAGALFINPNERMNFEQ</sequence>
<reference evidence="2" key="2">
    <citation type="submission" date="2012-12" db="EMBL/GenBank/DDBJ databases">
        <authorList>
            <person name="Gao Y.W."/>
            <person name="Fan S.T."/>
            <person name="Sun H.T."/>
            <person name="Wang Z."/>
            <person name="Gao X.L."/>
            <person name="Li Y.G."/>
            <person name="Wang T.C."/>
            <person name="Zhang K."/>
            <person name="Xu W.W."/>
            <person name="Yu Z.J."/>
            <person name="Xia X.Z."/>
        </authorList>
    </citation>
    <scope>NUCLEOTIDE SEQUENCE</scope>
    <source>
        <strain evidence="2">FR3</strain>
    </source>
</reference>
<dbReference type="PANTHER" id="PTHR11060">
    <property type="entry name" value="PROTEIN MEMO1"/>
    <property type="match status" value="1"/>
</dbReference>